<dbReference type="AlphaFoldDB" id="A0A6B0XWX3"/>
<organism evidence="2">
    <name type="scientific">Boseongicola sp. SB0664_bin_43</name>
    <dbReference type="NCBI Taxonomy" id="2604844"/>
    <lineage>
        <taxon>Bacteria</taxon>
        <taxon>Pseudomonadati</taxon>
        <taxon>Pseudomonadota</taxon>
        <taxon>Alphaproteobacteria</taxon>
        <taxon>Rhodobacterales</taxon>
        <taxon>Paracoccaceae</taxon>
        <taxon>Boseongicola</taxon>
    </lineage>
</organism>
<accession>A0A6B0XWX3</accession>
<keyword evidence="1" id="KW-0472">Membrane</keyword>
<comment type="caution">
    <text evidence="2">The sequence shown here is derived from an EMBL/GenBank/DDBJ whole genome shotgun (WGS) entry which is preliminary data.</text>
</comment>
<feature type="transmembrane region" description="Helical" evidence="1">
    <location>
        <begin position="30"/>
        <end position="50"/>
    </location>
</feature>
<protein>
    <submittedName>
        <fullName evidence="2">Uncharacterized protein</fullName>
    </submittedName>
</protein>
<evidence type="ECO:0000313" key="2">
    <source>
        <dbReference type="EMBL" id="MXY33151.1"/>
    </source>
</evidence>
<reference evidence="2" key="1">
    <citation type="submission" date="2019-09" db="EMBL/GenBank/DDBJ databases">
        <title>Characterisation of the sponge microbiome using genome-centric metagenomics.</title>
        <authorList>
            <person name="Engelberts J.P."/>
            <person name="Robbins S.J."/>
            <person name="De Goeij J.M."/>
            <person name="Aranda M."/>
            <person name="Bell S.C."/>
            <person name="Webster N.S."/>
        </authorList>
    </citation>
    <scope>NUCLEOTIDE SEQUENCE</scope>
    <source>
        <strain evidence="2">SB0664_bin_43</strain>
    </source>
</reference>
<proteinExistence type="predicted"/>
<keyword evidence="1" id="KW-0812">Transmembrane</keyword>
<name>A0A6B0XWX3_9RHOB</name>
<sequence length="62" mass="6586">MIRTMLLTAALTGLFCSAFAVFVHFMTSALGLSGLVLVSFTSGFLGSLFAQSVLGRVWVRGQ</sequence>
<dbReference type="EMBL" id="VXRY01000136">
    <property type="protein sequence ID" value="MXY33151.1"/>
    <property type="molecule type" value="Genomic_DNA"/>
</dbReference>
<keyword evidence="1" id="KW-1133">Transmembrane helix</keyword>
<gene>
    <name evidence="2" type="ORF">F4Y60_03490</name>
</gene>
<evidence type="ECO:0000256" key="1">
    <source>
        <dbReference type="SAM" id="Phobius"/>
    </source>
</evidence>